<evidence type="ECO:0000313" key="22">
    <source>
        <dbReference type="EnsemblPlants" id="KRG91179"/>
    </source>
</evidence>
<feature type="transmembrane region" description="Helical" evidence="18">
    <location>
        <begin position="94"/>
        <end position="113"/>
    </location>
</feature>
<evidence type="ECO:0000259" key="20">
    <source>
        <dbReference type="PROSITE" id="PS51473"/>
    </source>
</evidence>
<keyword evidence="13" id="KW-0675">Receptor</keyword>
<keyword evidence="9" id="KW-0418">Kinase</keyword>
<evidence type="ECO:0008006" key="24">
    <source>
        <dbReference type="Google" id="ProtNLM"/>
    </source>
</evidence>
<evidence type="ECO:0000256" key="14">
    <source>
        <dbReference type="ARBA" id="ARBA00023180"/>
    </source>
</evidence>
<evidence type="ECO:0000256" key="10">
    <source>
        <dbReference type="ARBA" id="ARBA00022840"/>
    </source>
</evidence>
<evidence type="ECO:0000256" key="13">
    <source>
        <dbReference type="ARBA" id="ARBA00023170"/>
    </source>
</evidence>
<evidence type="ECO:0000256" key="12">
    <source>
        <dbReference type="ARBA" id="ARBA00023136"/>
    </source>
</evidence>
<evidence type="ECO:0000256" key="3">
    <source>
        <dbReference type="ARBA" id="ARBA00022553"/>
    </source>
</evidence>
<evidence type="ECO:0000256" key="2">
    <source>
        <dbReference type="ARBA" id="ARBA00022527"/>
    </source>
</evidence>
<evidence type="ECO:0000256" key="11">
    <source>
        <dbReference type="ARBA" id="ARBA00022989"/>
    </source>
</evidence>
<dbReference type="PROSITE" id="PS00108">
    <property type="entry name" value="PROTEIN_KINASE_ST"/>
    <property type="match status" value="1"/>
</dbReference>
<reference evidence="21" key="3">
    <citation type="submission" date="2018-07" db="EMBL/GenBank/DDBJ databases">
        <title>WGS assembly of Glycine max.</title>
        <authorList>
            <person name="Schmutz J."/>
            <person name="Cannon S."/>
            <person name="Schlueter J."/>
            <person name="Ma J."/>
            <person name="Mitros T."/>
            <person name="Nelson W."/>
            <person name="Hyten D."/>
            <person name="Song Q."/>
            <person name="Thelen J."/>
            <person name="Cheng J."/>
            <person name="Xu D."/>
            <person name="Hellsten U."/>
            <person name="May G."/>
            <person name="Yu Y."/>
            <person name="Sakurai T."/>
            <person name="Umezawa T."/>
            <person name="Bhattacharyya M."/>
            <person name="Sandhu D."/>
            <person name="Valliyodan B."/>
            <person name="Lindquist E."/>
            <person name="Peto M."/>
            <person name="Grant D."/>
            <person name="Shu S."/>
            <person name="Goodstein D."/>
            <person name="Barry K."/>
            <person name="Futrell-Griggs M."/>
            <person name="Abernathy B."/>
            <person name="Du J."/>
            <person name="Tian Z."/>
            <person name="Zhu L."/>
            <person name="Gill N."/>
            <person name="Joshi T."/>
            <person name="Libault M."/>
            <person name="Sethuraman A."/>
            <person name="Zhang X."/>
            <person name="Shinozaki K."/>
            <person name="Nguyen H."/>
            <person name="Wing R."/>
            <person name="Cregan P."/>
            <person name="Specht J."/>
            <person name="Grimwood J."/>
            <person name="Rokhsar D."/>
            <person name="Stacey G."/>
            <person name="Shoemaker R."/>
            <person name="Jackson S."/>
        </authorList>
    </citation>
    <scope>NUCLEOTIDE SEQUENCE</scope>
    <source>
        <tissue evidence="21">Callus</tissue>
    </source>
</reference>
<dbReference type="OMA" id="EKNCNNC"/>
<name>A0A0R0EBF0_SOYBN</name>
<dbReference type="Pfam" id="PF01657">
    <property type="entry name" value="Stress-antifung"/>
    <property type="match status" value="2"/>
</dbReference>
<keyword evidence="6" id="KW-0732">Signal</keyword>
<dbReference type="GO" id="GO:0006955">
    <property type="term" value="P:immune response"/>
    <property type="evidence" value="ECO:0000318"/>
    <property type="project" value="GO_Central"/>
</dbReference>
<evidence type="ECO:0000259" key="19">
    <source>
        <dbReference type="PROSITE" id="PS50011"/>
    </source>
</evidence>
<keyword evidence="10 17" id="KW-0067">ATP-binding</keyword>
<dbReference type="SMART" id="SM00220">
    <property type="entry name" value="S_TKc"/>
    <property type="match status" value="1"/>
</dbReference>
<keyword evidence="14" id="KW-0325">Glycoprotein</keyword>
<dbReference type="Gene3D" id="1.10.510.10">
    <property type="entry name" value="Transferase(Phosphotransferase) domain 1"/>
    <property type="match status" value="1"/>
</dbReference>
<evidence type="ECO:0000256" key="7">
    <source>
        <dbReference type="ARBA" id="ARBA00022737"/>
    </source>
</evidence>
<dbReference type="EMBL" id="CM000853">
    <property type="protein sequence ID" value="KRG91179.1"/>
    <property type="molecule type" value="Genomic_DNA"/>
</dbReference>
<dbReference type="InterPro" id="IPR038408">
    <property type="entry name" value="GNK2_sf"/>
</dbReference>
<evidence type="ECO:0000256" key="16">
    <source>
        <dbReference type="ARBA" id="ARBA00047951"/>
    </source>
</evidence>
<evidence type="ECO:0000256" key="4">
    <source>
        <dbReference type="ARBA" id="ARBA00022679"/>
    </source>
</evidence>
<comment type="catalytic activity">
    <reaction evidence="16">
        <text>L-threonyl-[protein] + ATP = O-phospho-L-threonyl-[protein] + ADP + H(+)</text>
        <dbReference type="Rhea" id="RHEA:46608"/>
        <dbReference type="Rhea" id="RHEA-COMP:11060"/>
        <dbReference type="Rhea" id="RHEA-COMP:11605"/>
        <dbReference type="ChEBI" id="CHEBI:15378"/>
        <dbReference type="ChEBI" id="CHEBI:30013"/>
        <dbReference type="ChEBI" id="CHEBI:30616"/>
        <dbReference type="ChEBI" id="CHEBI:61977"/>
        <dbReference type="ChEBI" id="CHEBI:456216"/>
    </reaction>
</comment>
<dbReference type="InterPro" id="IPR000719">
    <property type="entry name" value="Prot_kinase_dom"/>
</dbReference>
<comment type="subcellular location">
    <subcellularLocation>
        <location evidence="1">Membrane</location>
        <topology evidence="1">Single-pass membrane protein</topology>
    </subcellularLocation>
</comment>
<evidence type="ECO:0000256" key="8">
    <source>
        <dbReference type="ARBA" id="ARBA00022741"/>
    </source>
</evidence>
<dbReference type="CDD" id="cd23509">
    <property type="entry name" value="Gnk2-like"/>
    <property type="match status" value="2"/>
</dbReference>
<dbReference type="FunCoup" id="A0A0R0EBF0">
    <property type="interactions" value="376"/>
</dbReference>
<dbReference type="Proteomes" id="UP000008827">
    <property type="component" value="Chromosome 20"/>
</dbReference>
<evidence type="ECO:0000256" key="17">
    <source>
        <dbReference type="PROSITE-ProRule" id="PRU10141"/>
    </source>
</evidence>
<evidence type="ECO:0000256" key="18">
    <source>
        <dbReference type="SAM" id="Phobius"/>
    </source>
</evidence>
<comment type="catalytic activity">
    <reaction evidence="15">
        <text>L-seryl-[protein] + ATP = O-phospho-L-seryl-[protein] + ADP + H(+)</text>
        <dbReference type="Rhea" id="RHEA:17989"/>
        <dbReference type="Rhea" id="RHEA-COMP:9863"/>
        <dbReference type="Rhea" id="RHEA-COMP:11604"/>
        <dbReference type="ChEBI" id="CHEBI:15378"/>
        <dbReference type="ChEBI" id="CHEBI:29999"/>
        <dbReference type="ChEBI" id="CHEBI:30616"/>
        <dbReference type="ChEBI" id="CHEBI:83421"/>
        <dbReference type="ChEBI" id="CHEBI:456216"/>
    </reaction>
</comment>
<dbReference type="PROSITE" id="PS00107">
    <property type="entry name" value="PROTEIN_KINASE_ATP"/>
    <property type="match status" value="1"/>
</dbReference>
<dbReference type="GO" id="GO:0004674">
    <property type="term" value="F:protein serine/threonine kinase activity"/>
    <property type="evidence" value="ECO:0000318"/>
    <property type="project" value="GO_Central"/>
</dbReference>
<feature type="domain" description="Protein kinase" evidence="19">
    <location>
        <begin position="394"/>
        <end position="677"/>
    </location>
</feature>
<evidence type="ECO:0000313" key="23">
    <source>
        <dbReference type="Proteomes" id="UP000008827"/>
    </source>
</evidence>
<dbReference type="FunFam" id="3.30.430.20:FF:000003">
    <property type="entry name" value="Cysteine-rich RLK (RECEPTOR-like protein kinase) 10"/>
    <property type="match status" value="1"/>
</dbReference>
<dbReference type="CDD" id="cd14066">
    <property type="entry name" value="STKc_IRAK"/>
    <property type="match status" value="1"/>
</dbReference>
<evidence type="ECO:0000256" key="1">
    <source>
        <dbReference type="ARBA" id="ARBA00004167"/>
    </source>
</evidence>
<evidence type="ECO:0000256" key="5">
    <source>
        <dbReference type="ARBA" id="ARBA00022692"/>
    </source>
</evidence>
<keyword evidence="5 18" id="KW-0812">Transmembrane</keyword>
<sequence length="707" mass="80310">MKWFLTQSRSRSDWQITAVAGWRSSPRWPPQKEAIAWFDACMLRYTIYEKRNPSRTIIVIVVLLALMYNYLGVRRRRRHKTIQTSNILIIERTIRMPGVSSMLLLFLFVILISQVGNYTANSTYNTNLNTLLSTLSSNTEINYGFYNFSHGQSPDRVNAIGLCRGDVEPDECRSCLNYARSNLTQDCPNQKEAIIQYDNCMLRYSNRTIFGNLEVKPGYCVWNLSNVMDGDESKQALANLMRKLKDVAASGDSRRKYATDNVTTGNFETIYGLMQCTPDLSEIQCNDCLDGAISRIPHCCNITFCGGGVRPSCNIAYCGGVIRPSCNIRFENYRFYNHTTMLDPEIPPSWPASPPFADISPEPEVKEDEVEDEIKIAESLQFNFNTIQVATEDFSDSNKLGQGGFGAVYRGRLSNGQMIAVKRLSRDSGQGDTEFKNEVLLVAKLQHRNLVRLHGFCLEGNERLLVYEFVPNKSLDYFIFALKLMDLYADPNMKAQLDWKSRYKIIRGIARGLLYLHEDSRLRIIHRDLKASNILLDEEMSPKIADFGMARLVLVDQTQANTSRIVGTYGYMAPEYAMHGQFSVKSDVFSFGVLVLEILSGQNNSGIHHGENVEDLLSFAWRSWKEGTAINIVDPSLNNNSRNEMMRCIHIGLLCVQENLADRPTMATIMLMLDRYSLSLPIPAKPAFYMNTQESENEASITKQYAR</sequence>
<dbReference type="InterPro" id="IPR001245">
    <property type="entry name" value="Ser-Thr/Tyr_kinase_cat_dom"/>
</dbReference>
<dbReference type="GO" id="GO:0006979">
    <property type="term" value="P:response to oxidative stress"/>
    <property type="evidence" value="ECO:0007669"/>
    <property type="project" value="UniProtKB-ARBA"/>
</dbReference>
<dbReference type="InterPro" id="IPR002902">
    <property type="entry name" value="GNK2"/>
</dbReference>
<protein>
    <recommendedName>
        <fullName evidence="24">Cysteine-rich receptor-like protein kinase 29</fullName>
    </recommendedName>
</protein>
<organism evidence="21">
    <name type="scientific">Glycine max</name>
    <name type="common">Soybean</name>
    <name type="synonym">Glycine hispida</name>
    <dbReference type="NCBI Taxonomy" id="3847"/>
    <lineage>
        <taxon>Eukaryota</taxon>
        <taxon>Viridiplantae</taxon>
        <taxon>Streptophyta</taxon>
        <taxon>Embryophyta</taxon>
        <taxon>Tracheophyta</taxon>
        <taxon>Spermatophyta</taxon>
        <taxon>Magnoliopsida</taxon>
        <taxon>eudicotyledons</taxon>
        <taxon>Gunneridae</taxon>
        <taxon>Pentapetalae</taxon>
        <taxon>rosids</taxon>
        <taxon>fabids</taxon>
        <taxon>Fabales</taxon>
        <taxon>Fabaceae</taxon>
        <taxon>Papilionoideae</taxon>
        <taxon>50 kb inversion clade</taxon>
        <taxon>NPAAA clade</taxon>
        <taxon>indigoferoid/millettioid clade</taxon>
        <taxon>Phaseoleae</taxon>
        <taxon>Glycine</taxon>
        <taxon>Glycine subgen. Soja</taxon>
    </lineage>
</organism>
<evidence type="ECO:0000256" key="6">
    <source>
        <dbReference type="ARBA" id="ARBA00022729"/>
    </source>
</evidence>
<dbReference type="SMR" id="A0A0R0EBF0"/>
<dbReference type="InterPro" id="IPR011009">
    <property type="entry name" value="Kinase-like_dom_sf"/>
</dbReference>
<dbReference type="Pfam" id="PF07714">
    <property type="entry name" value="PK_Tyr_Ser-Thr"/>
    <property type="match status" value="1"/>
</dbReference>
<dbReference type="AlphaFoldDB" id="A0A0R0EBF0"/>
<dbReference type="Gene3D" id="3.30.430.20">
    <property type="entry name" value="Gnk2 domain, C-X8-C-X2-C motif"/>
    <property type="match status" value="2"/>
</dbReference>
<keyword evidence="4" id="KW-0808">Transferase</keyword>
<keyword evidence="2" id="KW-0723">Serine/threonine-protein kinase</keyword>
<feature type="binding site" evidence="17">
    <location>
        <position position="422"/>
    </location>
    <ligand>
        <name>ATP</name>
        <dbReference type="ChEBI" id="CHEBI:30616"/>
    </ligand>
</feature>
<dbReference type="EnsemblPlants" id="KRG91179">
    <property type="protein sequence ID" value="KRG91179"/>
    <property type="gene ID" value="GLYMA_20G138700"/>
</dbReference>
<dbReference type="GO" id="GO:0007165">
    <property type="term" value="P:signal transduction"/>
    <property type="evidence" value="ECO:0000318"/>
    <property type="project" value="GO_Central"/>
</dbReference>
<dbReference type="Gene3D" id="3.30.200.20">
    <property type="entry name" value="Phosphorylase Kinase, domain 1"/>
    <property type="match status" value="1"/>
</dbReference>
<dbReference type="FunFam" id="1.10.510.10:FF:000129">
    <property type="entry name" value="cysteine-rich receptor-like protein kinase 10"/>
    <property type="match status" value="1"/>
</dbReference>
<keyword evidence="23" id="KW-1185">Reference proteome</keyword>
<keyword evidence="7" id="KW-0677">Repeat</keyword>
<dbReference type="PROSITE" id="PS51473">
    <property type="entry name" value="GNK2"/>
    <property type="match status" value="2"/>
</dbReference>
<reference evidence="22" key="2">
    <citation type="submission" date="2018-02" db="UniProtKB">
        <authorList>
            <consortium name="EnsemblPlants"/>
        </authorList>
    </citation>
    <scope>IDENTIFICATION</scope>
    <source>
        <strain evidence="22">Williams 82</strain>
    </source>
</reference>
<keyword evidence="8 17" id="KW-0547">Nucleotide-binding</keyword>
<accession>A0A0R0EBF0</accession>
<dbReference type="GO" id="GO:0005524">
    <property type="term" value="F:ATP binding"/>
    <property type="evidence" value="ECO:0007669"/>
    <property type="project" value="UniProtKB-UniRule"/>
</dbReference>
<feature type="domain" description="Gnk2-homologous" evidence="20">
    <location>
        <begin position="106"/>
        <end position="209"/>
    </location>
</feature>
<evidence type="ECO:0000256" key="15">
    <source>
        <dbReference type="ARBA" id="ARBA00047558"/>
    </source>
</evidence>
<reference evidence="21 22" key="1">
    <citation type="journal article" date="2010" name="Nature">
        <title>Genome sequence of the palaeopolyploid soybean.</title>
        <authorList>
            <person name="Schmutz J."/>
            <person name="Cannon S.B."/>
            <person name="Schlueter J."/>
            <person name="Ma J."/>
            <person name="Mitros T."/>
            <person name="Nelson W."/>
            <person name="Hyten D.L."/>
            <person name="Song Q."/>
            <person name="Thelen J.J."/>
            <person name="Cheng J."/>
            <person name="Xu D."/>
            <person name="Hellsten U."/>
            <person name="May G.D."/>
            <person name="Yu Y."/>
            <person name="Sakurai T."/>
            <person name="Umezawa T."/>
            <person name="Bhattacharyya M.K."/>
            <person name="Sandhu D."/>
            <person name="Valliyodan B."/>
            <person name="Lindquist E."/>
            <person name="Peto M."/>
            <person name="Grant D."/>
            <person name="Shu S."/>
            <person name="Goodstein D."/>
            <person name="Barry K."/>
            <person name="Futrell-Griggs M."/>
            <person name="Abernathy B."/>
            <person name="Du J."/>
            <person name="Tian Z."/>
            <person name="Zhu L."/>
            <person name="Gill N."/>
            <person name="Joshi T."/>
            <person name="Libault M."/>
            <person name="Sethuraman A."/>
            <person name="Zhang X.-C."/>
            <person name="Shinozaki K."/>
            <person name="Nguyen H.T."/>
            <person name="Wing R.A."/>
            <person name="Cregan P."/>
            <person name="Specht J."/>
            <person name="Grimwood J."/>
            <person name="Rokhsar D."/>
            <person name="Stacey G."/>
            <person name="Shoemaker R.C."/>
            <person name="Jackson S.A."/>
        </authorList>
    </citation>
    <scope>NUCLEOTIDE SEQUENCE</scope>
    <source>
        <strain evidence="22">cv. Williams 82</strain>
        <tissue evidence="21">Callus</tissue>
    </source>
</reference>
<proteinExistence type="predicted"/>
<dbReference type="SUPFAM" id="SSF56112">
    <property type="entry name" value="Protein kinase-like (PK-like)"/>
    <property type="match status" value="1"/>
</dbReference>
<dbReference type="PaxDb" id="3847-GLYMA20G27570.2"/>
<keyword evidence="12 18" id="KW-0472">Membrane</keyword>
<dbReference type="InterPro" id="IPR008271">
    <property type="entry name" value="Ser/Thr_kinase_AS"/>
</dbReference>
<dbReference type="InterPro" id="IPR017441">
    <property type="entry name" value="Protein_kinase_ATP_BS"/>
</dbReference>
<dbReference type="PANTHER" id="PTHR27002:SF1073">
    <property type="entry name" value="CYSTEINE-RICH RECEPTOR-LIKE PROTEIN KINASE 29"/>
    <property type="match status" value="1"/>
</dbReference>
<gene>
    <name evidence="21" type="ORF">GLYMA_20G138700</name>
</gene>
<dbReference type="Gramene" id="KRG91179">
    <property type="protein sequence ID" value="KRG91179"/>
    <property type="gene ID" value="GLYMA_20G138700"/>
</dbReference>
<dbReference type="FunFam" id="3.30.430.20:FF:000002">
    <property type="entry name" value="Cysteine-rich receptor-like protein kinase 10"/>
    <property type="match status" value="1"/>
</dbReference>
<dbReference type="PANTHER" id="PTHR27002">
    <property type="entry name" value="RECEPTOR-LIKE SERINE/THREONINE-PROTEIN KINASE SD1-8"/>
    <property type="match status" value="1"/>
</dbReference>
<dbReference type="PROSITE" id="PS50011">
    <property type="entry name" value="PROTEIN_KINASE_DOM"/>
    <property type="match status" value="1"/>
</dbReference>
<keyword evidence="11 18" id="KW-1133">Transmembrane helix</keyword>
<evidence type="ECO:0000313" key="21">
    <source>
        <dbReference type="EMBL" id="KRG91179.1"/>
    </source>
</evidence>
<dbReference type="InParanoid" id="A0A0R0EBF0"/>
<keyword evidence="3" id="KW-0597">Phosphoprotein</keyword>
<dbReference type="GO" id="GO:0005886">
    <property type="term" value="C:plasma membrane"/>
    <property type="evidence" value="ECO:0000318"/>
    <property type="project" value="GO_Central"/>
</dbReference>
<dbReference type="FunFam" id="3.30.200.20:FF:000142">
    <property type="entry name" value="Cysteine-rich receptor-like protein kinase 10"/>
    <property type="match status" value="1"/>
</dbReference>
<feature type="domain" description="Gnk2-homologous" evidence="20">
    <location>
        <begin position="215"/>
        <end position="322"/>
    </location>
</feature>
<evidence type="ECO:0000256" key="9">
    <source>
        <dbReference type="ARBA" id="ARBA00022777"/>
    </source>
</evidence>
<feature type="transmembrane region" description="Helical" evidence="18">
    <location>
        <begin position="56"/>
        <end position="73"/>
    </location>
</feature>